<keyword evidence="2" id="KW-1185">Reference proteome</keyword>
<proteinExistence type="predicted"/>
<dbReference type="EMBL" id="JBITGY010000023">
    <property type="protein sequence ID" value="MFI6505778.1"/>
    <property type="molecule type" value="Genomic_DNA"/>
</dbReference>
<name>A0ABW7ZC83_9ACTN</name>
<evidence type="ECO:0000313" key="2">
    <source>
        <dbReference type="Proteomes" id="UP001612741"/>
    </source>
</evidence>
<dbReference type="RefSeq" id="WP_397092156.1">
    <property type="nucleotide sequence ID" value="NZ_JBITGY010000023.1"/>
</dbReference>
<evidence type="ECO:0000313" key="1">
    <source>
        <dbReference type="EMBL" id="MFI6505778.1"/>
    </source>
</evidence>
<comment type="caution">
    <text evidence="1">The sequence shown here is derived from an EMBL/GenBank/DDBJ whole genome shotgun (WGS) entry which is preliminary data.</text>
</comment>
<gene>
    <name evidence="1" type="ORF">ACIBG2_50955</name>
</gene>
<reference evidence="1 2" key="1">
    <citation type="submission" date="2024-10" db="EMBL/GenBank/DDBJ databases">
        <title>The Natural Products Discovery Center: Release of the First 8490 Sequenced Strains for Exploring Actinobacteria Biosynthetic Diversity.</title>
        <authorList>
            <person name="Kalkreuter E."/>
            <person name="Kautsar S.A."/>
            <person name="Yang D."/>
            <person name="Bader C.D."/>
            <person name="Teijaro C.N."/>
            <person name="Fluegel L."/>
            <person name="Davis C.M."/>
            <person name="Simpson J.R."/>
            <person name="Lauterbach L."/>
            <person name="Steele A.D."/>
            <person name="Gui C."/>
            <person name="Meng S."/>
            <person name="Li G."/>
            <person name="Viehrig K."/>
            <person name="Ye F."/>
            <person name="Su P."/>
            <person name="Kiefer A.F."/>
            <person name="Nichols A."/>
            <person name="Cepeda A.J."/>
            <person name="Yan W."/>
            <person name="Fan B."/>
            <person name="Jiang Y."/>
            <person name="Adhikari A."/>
            <person name="Zheng C.-J."/>
            <person name="Schuster L."/>
            <person name="Cowan T.M."/>
            <person name="Smanski M.J."/>
            <person name="Chevrette M.G."/>
            <person name="De Carvalho L.P.S."/>
            <person name="Shen B."/>
        </authorList>
    </citation>
    <scope>NUCLEOTIDE SEQUENCE [LARGE SCALE GENOMIC DNA]</scope>
    <source>
        <strain evidence="1 2">NPDC050545</strain>
    </source>
</reference>
<accession>A0ABW7ZC83</accession>
<dbReference type="Proteomes" id="UP001612741">
    <property type="component" value="Unassembled WGS sequence"/>
</dbReference>
<evidence type="ECO:0008006" key="3">
    <source>
        <dbReference type="Google" id="ProtNLM"/>
    </source>
</evidence>
<sequence length="414" mass="43392">MKVGHGTAVLHVPDGTPMGGYIDRPGPSAGVLDPLQVSAVTWFDGERRFALATADVICVNEDLAARTRRAVDADLRQTAAHSPVSAELWLAATHTHAGPETGCVPGGGRTPEPWLKRITEAVRTAVHRAVDAERPARGTLHRGDLHHVGADRSRPDAPPTVPLDVIAVRDAGGLAGVVVVLPVHPTVLPPGNLRVSADLPGAVRRALGARLGSAWVTVATGAAGDISTRNTRRAQNPAELDRLGALVADRCLDLLSAPGTPAWTDGRIACTSARRTLAPYTALAHLTRDTPADDRLPHLARDTPAGDRLARSRLEGARARRVLTGDIEATVQVARIGDLGLAGLPGEPFQAIAGRILSGQTRPAVVLGYVNGYPGYLPTAEDYARAEYEVLVAAVAPGSGELLGEAVRELLEET</sequence>
<organism evidence="1 2">
    <name type="scientific">Nonomuraea typhae</name>
    <dbReference type="NCBI Taxonomy" id="2603600"/>
    <lineage>
        <taxon>Bacteria</taxon>
        <taxon>Bacillati</taxon>
        <taxon>Actinomycetota</taxon>
        <taxon>Actinomycetes</taxon>
        <taxon>Streptosporangiales</taxon>
        <taxon>Streptosporangiaceae</taxon>
        <taxon>Nonomuraea</taxon>
    </lineage>
</organism>
<protein>
    <recommendedName>
        <fullName evidence="3">Alkaline ceramidase</fullName>
    </recommendedName>
</protein>